<accession>A0AC55DPL0</accession>
<evidence type="ECO:0000313" key="2">
    <source>
        <dbReference type="RefSeq" id="XP_045153684.1"/>
    </source>
</evidence>
<gene>
    <name evidence="2" type="primary">LOC101653369</name>
</gene>
<keyword evidence="1" id="KW-1185">Reference proteome</keyword>
<dbReference type="RefSeq" id="XP_045153684.1">
    <property type="nucleotide sequence ID" value="XM_045297749.1"/>
</dbReference>
<dbReference type="Proteomes" id="UP000694863">
    <property type="component" value="Unplaced"/>
</dbReference>
<name>A0AC55DPL0_ECHTE</name>
<organism evidence="1 2">
    <name type="scientific">Echinops telfairi</name>
    <name type="common">Lesser hedgehog tenrec</name>
    <dbReference type="NCBI Taxonomy" id="9371"/>
    <lineage>
        <taxon>Eukaryota</taxon>
        <taxon>Metazoa</taxon>
        <taxon>Chordata</taxon>
        <taxon>Craniata</taxon>
        <taxon>Vertebrata</taxon>
        <taxon>Euteleostomi</taxon>
        <taxon>Mammalia</taxon>
        <taxon>Eutheria</taxon>
        <taxon>Afrotheria</taxon>
        <taxon>Tenrecidae</taxon>
        <taxon>Tenrecinae</taxon>
        <taxon>Echinops</taxon>
    </lineage>
</organism>
<protein>
    <submittedName>
        <fullName evidence="2">Caspase-12</fullName>
    </submittedName>
</protein>
<reference evidence="2" key="1">
    <citation type="submission" date="2025-08" db="UniProtKB">
        <authorList>
            <consortium name="RefSeq"/>
        </authorList>
    </citation>
    <scope>IDENTIFICATION</scope>
</reference>
<evidence type="ECO:0000313" key="1">
    <source>
        <dbReference type="Proteomes" id="UP000694863"/>
    </source>
</evidence>
<sequence>MIQKCFRFYCLSCSGAGAAMAGRQSPKEDPVRIVKKITKNMLDGFFDDLVEKDVLNGEELSKLGDCINTIVKRTETLVTDVTEKTQKAGQLFVDRFWKPNKQLSLKSRSESDDAETENTESSSSSTESPNESDHETNENEELAQASRPPVTASLEPLEIDELKLCPHRRFQTVKREEIYPVMEEEGRTRLALIICNKVFDHLSMRHGAEIDISGMQELLGNLGYAVVVKENLTAKQMEAELWQFAARPEHKSSDSTFLVFMSHGILDGICGKKHHPQEPDILKDDTIFHIFNNSNCQNLKDKPKVIIMQACRGGSSGFVWMTDMGEACARPFQCSSQNDAITKAHVEKDFISFKASTPHNISWRLDSHGSLFISRLIKYFEEHSSGYHLEEIFRKVQHSFEIPSEMTQMPTIERVSLTRYFYLFPGNWNT</sequence>
<proteinExistence type="predicted"/>